<feature type="non-terminal residue" evidence="1">
    <location>
        <position position="1"/>
    </location>
</feature>
<reference evidence="1" key="1">
    <citation type="submission" date="2021-06" db="EMBL/GenBank/DDBJ databases">
        <authorList>
            <person name="Kallberg Y."/>
            <person name="Tangrot J."/>
            <person name="Rosling A."/>
        </authorList>
    </citation>
    <scope>NUCLEOTIDE SEQUENCE</scope>
    <source>
        <strain evidence="1">CL356</strain>
    </source>
</reference>
<dbReference type="Proteomes" id="UP000789525">
    <property type="component" value="Unassembled WGS sequence"/>
</dbReference>
<proteinExistence type="predicted"/>
<gene>
    <name evidence="1" type="ORF">ACOLOM_LOCUS12698</name>
</gene>
<keyword evidence="2" id="KW-1185">Reference proteome</keyword>
<organism evidence="1 2">
    <name type="scientific">Acaulospora colombiana</name>
    <dbReference type="NCBI Taxonomy" id="27376"/>
    <lineage>
        <taxon>Eukaryota</taxon>
        <taxon>Fungi</taxon>
        <taxon>Fungi incertae sedis</taxon>
        <taxon>Mucoromycota</taxon>
        <taxon>Glomeromycotina</taxon>
        <taxon>Glomeromycetes</taxon>
        <taxon>Diversisporales</taxon>
        <taxon>Acaulosporaceae</taxon>
        <taxon>Acaulospora</taxon>
    </lineage>
</organism>
<accession>A0ACA9QHV6</accession>
<dbReference type="EMBL" id="CAJVPT010053191">
    <property type="protein sequence ID" value="CAG8751014.1"/>
    <property type="molecule type" value="Genomic_DNA"/>
</dbReference>
<evidence type="ECO:0000313" key="2">
    <source>
        <dbReference type="Proteomes" id="UP000789525"/>
    </source>
</evidence>
<comment type="caution">
    <text evidence="1">The sequence shown here is derived from an EMBL/GenBank/DDBJ whole genome shotgun (WGS) entry which is preliminary data.</text>
</comment>
<protein>
    <submittedName>
        <fullName evidence="1">9110_t:CDS:1</fullName>
    </submittedName>
</protein>
<feature type="non-terminal residue" evidence="1">
    <location>
        <position position="310"/>
    </location>
</feature>
<name>A0ACA9QHV6_9GLOM</name>
<evidence type="ECO:0000313" key="1">
    <source>
        <dbReference type="EMBL" id="CAG8751014.1"/>
    </source>
</evidence>
<sequence length="310" mass="34804">LSVKQLATANESSAETAADSGSWVIDSLGPQTTFHLLSVLPINMDSPSKDFIPPECKQFYSLISQFKESGAEIQFFNDPSEYPSTPYIKQSSYLRDESDHALFRLDPEHAPSQLLIKAHSLGVQIVRKARQKNKALVQEVCKNLDQIQEIKSIIWNFQRQSPTTRHYDLATLSPIPLICAISPLFHKEFNHTTYSDAQLIYDTHKAIAIEALNTPADRRNSILDAISHMPVNVKSLPKSLGMTLDSDTYIMCPTCFALYDHNTLQPIQTIHNPKGSSDSLDTIFSTHYSHLINNESMNVDDEDYNSESSS</sequence>